<evidence type="ECO:0000256" key="2">
    <source>
        <dbReference type="ARBA" id="ARBA00022723"/>
    </source>
</evidence>
<evidence type="ECO:0000256" key="1">
    <source>
        <dbReference type="ARBA" id="ARBA00007749"/>
    </source>
</evidence>
<dbReference type="InterPro" id="IPR051013">
    <property type="entry name" value="MBL_superfamily_lactonases"/>
</dbReference>
<dbReference type="EMBL" id="BAFB01000031">
    <property type="protein sequence ID" value="GAB32884.1"/>
    <property type="molecule type" value="Genomic_DNA"/>
</dbReference>
<keyword evidence="7" id="KW-1185">Reference proteome</keyword>
<dbReference type="GO" id="GO:0016787">
    <property type="term" value="F:hydrolase activity"/>
    <property type="evidence" value="ECO:0007669"/>
    <property type="project" value="UniProtKB-KW"/>
</dbReference>
<dbReference type="RefSeq" id="WP_007237146.1">
    <property type="nucleotide sequence ID" value="NZ_BAFB01000031.1"/>
</dbReference>
<dbReference type="GO" id="GO:0046872">
    <property type="term" value="F:metal ion binding"/>
    <property type="evidence" value="ECO:0007669"/>
    <property type="project" value="UniProtKB-KW"/>
</dbReference>
<dbReference type="OrthoDB" id="3196337at2"/>
<dbReference type="Proteomes" id="UP000005038">
    <property type="component" value="Unassembled WGS sequence"/>
</dbReference>
<evidence type="ECO:0000313" key="7">
    <source>
        <dbReference type="Proteomes" id="UP000005038"/>
    </source>
</evidence>
<keyword evidence="4" id="KW-0862">Zinc</keyword>
<keyword evidence="3" id="KW-0378">Hydrolase</keyword>
<dbReference type="InterPro" id="IPR036866">
    <property type="entry name" value="RibonucZ/Hydroxyglut_hydro"/>
</dbReference>
<dbReference type="SUPFAM" id="SSF56281">
    <property type="entry name" value="Metallo-hydrolase/oxidoreductase"/>
    <property type="match status" value="1"/>
</dbReference>
<reference evidence="6" key="1">
    <citation type="submission" date="2012-02" db="EMBL/GenBank/DDBJ databases">
        <title>Whole genome shotgun sequence of Gordonia otitidis NBRC 100426.</title>
        <authorList>
            <person name="Yoshida I."/>
            <person name="Hosoyama A."/>
            <person name="Tsuchikane K."/>
            <person name="Katsumata H."/>
            <person name="Yamazaki S."/>
            <person name="Fujita N."/>
        </authorList>
    </citation>
    <scope>NUCLEOTIDE SEQUENCE [LARGE SCALE GENOMIC DNA]</scope>
    <source>
        <strain evidence="6">NBRC 100426</strain>
    </source>
</reference>
<dbReference type="STRING" id="1108044.GOOTI_031_00320"/>
<evidence type="ECO:0000256" key="4">
    <source>
        <dbReference type="ARBA" id="ARBA00022833"/>
    </source>
</evidence>
<proteinExistence type="inferred from homology"/>
<evidence type="ECO:0000313" key="6">
    <source>
        <dbReference type="EMBL" id="GAB32884.1"/>
    </source>
</evidence>
<protein>
    <recommendedName>
        <fullName evidence="5">Metallo-beta-lactamase domain-containing protein</fullName>
    </recommendedName>
</protein>
<dbReference type="InterPro" id="IPR001279">
    <property type="entry name" value="Metallo-B-lactamas"/>
</dbReference>
<evidence type="ECO:0000259" key="5">
    <source>
        <dbReference type="SMART" id="SM00849"/>
    </source>
</evidence>
<feature type="domain" description="Metallo-beta-lactamase" evidence="5">
    <location>
        <begin position="1"/>
        <end position="234"/>
    </location>
</feature>
<dbReference type="PANTHER" id="PTHR42978">
    <property type="entry name" value="QUORUM-QUENCHING LACTONASE YTNP-RELATED-RELATED"/>
    <property type="match status" value="1"/>
</dbReference>
<organism evidence="6 7">
    <name type="scientific">Gordonia otitidis (strain DSM 44809 / CCUG 52243 / JCM 12355 / NBRC 100426 / IFM 10032)</name>
    <dbReference type="NCBI Taxonomy" id="1108044"/>
    <lineage>
        <taxon>Bacteria</taxon>
        <taxon>Bacillati</taxon>
        <taxon>Actinomycetota</taxon>
        <taxon>Actinomycetes</taxon>
        <taxon>Mycobacteriales</taxon>
        <taxon>Gordoniaceae</taxon>
        <taxon>Gordonia</taxon>
    </lineage>
</organism>
<comment type="similarity">
    <text evidence="1">Belongs to the metallo-beta-lactamase superfamily.</text>
</comment>
<dbReference type="Gene3D" id="3.60.15.10">
    <property type="entry name" value="Ribonuclease Z/Hydroxyacylglutathione hydrolase-like"/>
    <property type="match status" value="1"/>
</dbReference>
<dbReference type="SMART" id="SM00849">
    <property type="entry name" value="Lactamase_B"/>
    <property type="match status" value="1"/>
</dbReference>
<accession>H5THC6</accession>
<dbReference type="PANTHER" id="PTHR42978:SF3">
    <property type="entry name" value="BLR3078 PROTEIN"/>
    <property type="match status" value="1"/>
</dbReference>
<gene>
    <name evidence="6" type="ORF">GOOTI_031_00320</name>
</gene>
<dbReference type="Pfam" id="PF00753">
    <property type="entry name" value="Lactamase_B"/>
    <property type="match status" value="1"/>
</dbReference>
<comment type="caution">
    <text evidence="6">The sequence shown here is derived from an EMBL/GenBank/DDBJ whole genome shotgun (WGS) entry which is preliminary data.</text>
</comment>
<keyword evidence="2" id="KW-0479">Metal-binding</keyword>
<name>H5THC6_GORO1</name>
<evidence type="ECO:0000256" key="3">
    <source>
        <dbReference type="ARBA" id="ARBA00022801"/>
    </source>
</evidence>
<sequence length="246" mass="27238">MCHCLLIESDDGVILVDTGLSEDQTRSPRASLGADVAFLLHPSASSAVTAKAQVQQHGFDVGDVRHIFMTHLDVDHRGGLADFPNATVHISRMELTSAEEPRTRMDRRRYQGAWRDSLKWEIHDTSTDRWHGFPVLFDDDTSAGRLVMVELPGHSPGHSGIAIEHTGDATHAPGTLFHVGDAIQHRNELRRDAATPWGIRGFNTLMQVNRRERLRTRSALQELATGDVVVICAHDAHMFADHAAPL</sequence>
<dbReference type="AlphaFoldDB" id="H5THC6"/>